<evidence type="ECO:0000256" key="7">
    <source>
        <dbReference type="ARBA" id="ARBA00023004"/>
    </source>
</evidence>
<evidence type="ECO:0000259" key="11">
    <source>
        <dbReference type="PROSITE" id="PS51918"/>
    </source>
</evidence>
<dbReference type="PROSITE" id="PS51379">
    <property type="entry name" value="4FE4S_FER_2"/>
    <property type="match status" value="2"/>
</dbReference>
<dbReference type="InterPro" id="IPR001989">
    <property type="entry name" value="Radical_activat_CS"/>
</dbReference>
<dbReference type="STRING" id="768710.DesyoDRAFT_4525"/>
<feature type="domain" description="4Fe-4S ferredoxin-type" evidence="10">
    <location>
        <begin position="55"/>
        <end position="87"/>
    </location>
</feature>
<dbReference type="EMBL" id="CM001441">
    <property type="protein sequence ID" value="EHQ91479.1"/>
    <property type="molecule type" value="Genomic_DNA"/>
</dbReference>
<dbReference type="InterPro" id="IPR040074">
    <property type="entry name" value="BssD/PflA/YjjW"/>
</dbReference>
<evidence type="ECO:0000256" key="8">
    <source>
        <dbReference type="ARBA" id="ARBA00023014"/>
    </source>
</evidence>
<dbReference type="SUPFAM" id="SSF54862">
    <property type="entry name" value="4Fe-4S ferredoxins"/>
    <property type="match status" value="1"/>
</dbReference>
<keyword evidence="3" id="KW-0004">4Fe-4S</keyword>
<evidence type="ECO:0000256" key="6">
    <source>
        <dbReference type="ARBA" id="ARBA00023002"/>
    </source>
</evidence>
<feature type="domain" description="4Fe-4S ferredoxin-type" evidence="10">
    <location>
        <begin position="90"/>
        <end position="119"/>
    </location>
</feature>
<dbReference type="SFLD" id="SFLDG01066">
    <property type="entry name" value="organic_radical-activating_enz"/>
    <property type="match status" value="1"/>
</dbReference>
<evidence type="ECO:0000313" key="12">
    <source>
        <dbReference type="EMBL" id="EHQ91479.1"/>
    </source>
</evidence>
<dbReference type="PROSITE" id="PS01087">
    <property type="entry name" value="RADICAL_ACTIVATING"/>
    <property type="match status" value="1"/>
</dbReference>
<dbReference type="InterPro" id="IPR017896">
    <property type="entry name" value="4Fe4S_Fe-S-bd"/>
</dbReference>
<dbReference type="Gene3D" id="3.20.20.70">
    <property type="entry name" value="Aldolase class I"/>
    <property type="match status" value="1"/>
</dbReference>
<dbReference type="Pfam" id="PF04055">
    <property type="entry name" value="Radical_SAM"/>
    <property type="match status" value="1"/>
</dbReference>
<organism evidence="12 13">
    <name type="scientific">Desulfosporosinus youngiae DSM 17734</name>
    <dbReference type="NCBI Taxonomy" id="768710"/>
    <lineage>
        <taxon>Bacteria</taxon>
        <taxon>Bacillati</taxon>
        <taxon>Bacillota</taxon>
        <taxon>Clostridia</taxon>
        <taxon>Eubacteriales</taxon>
        <taxon>Desulfitobacteriaceae</taxon>
        <taxon>Desulfosporosinus</taxon>
    </lineage>
</organism>
<evidence type="ECO:0000259" key="10">
    <source>
        <dbReference type="PROSITE" id="PS51379"/>
    </source>
</evidence>
<dbReference type="InterPro" id="IPR017900">
    <property type="entry name" value="4Fe4S_Fe_S_CS"/>
</dbReference>
<gene>
    <name evidence="12" type="ORF">DesyoDRAFT_4525</name>
</gene>
<dbReference type="SFLD" id="SFLDG01118">
    <property type="entry name" value="activating_enzymes__group_2"/>
    <property type="match status" value="1"/>
</dbReference>
<dbReference type="Pfam" id="PF13353">
    <property type="entry name" value="Fer4_12"/>
    <property type="match status" value="1"/>
</dbReference>
<dbReference type="InterPro" id="IPR007197">
    <property type="entry name" value="rSAM"/>
</dbReference>
<keyword evidence="7" id="KW-0408">Iron</keyword>
<sequence length="309" mass="35009">MGETILMDKKKYGYVFNIQHYSVHDGPGIRTIVFLKGCPLKCQWCSNPESQLSHPELGYNPNKCIGISKCLRCAEACVYGAVKQDSEENDKIAIDRELCEECMACTKACPSKALEVFGKQTSIDEIIQAVEKDSAFYARSGGGLTFSGGEPLMQADFITEVLKVARRRRINATIETCGYAEWSQFSKVCQHLNSLIMDIKCMDDEKHKKFTNASNELILENFKKLVVEFPNLPILIRTPVIPGFNDTKEDIQAIVDFIKGHSNVRYELLPYHRLGQQKYNYLGKKYPLEGVKLDDELFNRLKVIADSLK</sequence>
<evidence type="ECO:0000256" key="3">
    <source>
        <dbReference type="ARBA" id="ARBA00022485"/>
    </source>
</evidence>
<keyword evidence="4" id="KW-0949">S-adenosyl-L-methionine</keyword>
<name>H5XXX6_9FIRM</name>
<dbReference type="PANTHER" id="PTHR30352:SF4">
    <property type="entry name" value="PYRUVATE FORMATE-LYASE 2-ACTIVATING ENZYME"/>
    <property type="match status" value="1"/>
</dbReference>
<dbReference type="GO" id="GO:0016491">
    <property type="term" value="F:oxidoreductase activity"/>
    <property type="evidence" value="ECO:0007669"/>
    <property type="project" value="UniProtKB-KW"/>
</dbReference>
<dbReference type="OrthoDB" id="9782387at2"/>
<evidence type="ECO:0000256" key="9">
    <source>
        <dbReference type="ARBA" id="ARBA00047365"/>
    </source>
</evidence>
<dbReference type="InterPro" id="IPR034457">
    <property type="entry name" value="Organic_radical-activating"/>
</dbReference>
<dbReference type="SFLD" id="SFLDS00029">
    <property type="entry name" value="Radical_SAM"/>
    <property type="match status" value="1"/>
</dbReference>
<keyword evidence="8" id="KW-0411">Iron-sulfur</keyword>
<comment type="similarity">
    <text evidence="2">Belongs to the organic radical-activating enzymes family.</text>
</comment>
<dbReference type="HOGENOM" id="CLU_058969_0_0_9"/>
<dbReference type="InterPro" id="IPR012839">
    <property type="entry name" value="Organic_radical_activase"/>
</dbReference>
<dbReference type="PROSITE" id="PS51918">
    <property type="entry name" value="RADICAL_SAM"/>
    <property type="match status" value="1"/>
</dbReference>
<dbReference type="SUPFAM" id="SSF102114">
    <property type="entry name" value="Radical SAM enzymes"/>
    <property type="match status" value="1"/>
</dbReference>
<dbReference type="Pfam" id="PF00037">
    <property type="entry name" value="Fer4"/>
    <property type="match status" value="1"/>
</dbReference>
<dbReference type="GO" id="GO:0051539">
    <property type="term" value="F:4 iron, 4 sulfur cluster binding"/>
    <property type="evidence" value="ECO:0007669"/>
    <property type="project" value="UniProtKB-KW"/>
</dbReference>
<dbReference type="RefSeq" id="WP_007786430.1">
    <property type="nucleotide sequence ID" value="NZ_CM001441.1"/>
</dbReference>
<dbReference type="eggNOG" id="COG1180">
    <property type="taxonomic scope" value="Bacteria"/>
</dbReference>
<evidence type="ECO:0000256" key="2">
    <source>
        <dbReference type="ARBA" id="ARBA00009777"/>
    </source>
</evidence>
<dbReference type="PANTHER" id="PTHR30352">
    <property type="entry name" value="PYRUVATE FORMATE-LYASE-ACTIVATING ENZYME"/>
    <property type="match status" value="1"/>
</dbReference>
<comment type="cofactor">
    <cofactor evidence="1">
        <name>[4Fe-4S] cluster</name>
        <dbReference type="ChEBI" id="CHEBI:49883"/>
    </cofactor>
</comment>
<comment type="catalytic activity">
    <reaction evidence="9">
        <text>glycyl-[protein] + reduced [flavodoxin] + S-adenosyl-L-methionine = glycin-2-yl radical-[protein] + semiquinone [flavodoxin] + 5'-deoxyadenosine + L-methionine + H(+)</text>
        <dbReference type="Rhea" id="RHEA:61976"/>
        <dbReference type="Rhea" id="RHEA-COMP:10622"/>
        <dbReference type="Rhea" id="RHEA-COMP:14480"/>
        <dbReference type="Rhea" id="RHEA-COMP:15993"/>
        <dbReference type="Rhea" id="RHEA-COMP:15994"/>
        <dbReference type="ChEBI" id="CHEBI:15378"/>
        <dbReference type="ChEBI" id="CHEBI:17319"/>
        <dbReference type="ChEBI" id="CHEBI:29947"/>
        <dbReference type="ChEBI" id="CHEBI:32722"/>
        <dbReference type="ChEBI" id="CHEBI:57618"/>
        <dbReference type="ChEBI" id="CHEBI:57844"/>
        <dbReference type="ChEBI" id="CHEBI:59789"/>
        <dbReference type="ChEBI" id="CHEBI:140311"/>
    </reaction>
</comment>
<protein>
    <submittedName>
        <fullName evidence="12">Glycyl-radical enzyme activator family protein</fullName>
    </submittedName>
</protein>
<feature type="domain" description="Radical SAM core" evidence="11">
    <location>
        <begin position="24"/>
        <end position="309"/>
    </location>
</feature>
<keyword evidence="13" id="KW-1185">Reference proteome</keyword>
<dbReference type="InterPro" id="IPR013785">
    <property type="entry name" value="Aldolase_TIM"/>
</dbReference>
<dbReference type="AlphaFoldDB" id="H5XXX6"/>
<evidence type="ECO:0000256" key="1">
    <source>
        <dbReference type="ARBA" id="ARBA00001966"/>
    </source>
</evidence>
<evidence type="ECO:0000256" key="4">
    <source>
        <dbReference type="ARBA" id="ARBA00022691"/>
    </source>
</evidence>
<dbReference type="PROSITE" id="PS00198">
    <property type="entry name" value="4FE4S_FER_1"/>
    <property type="match status" value="1"/>
</dbReference>
<dbReference type="GO" id="GO:0046872">
    <property type="term" value="F:metal ion binding"/>
    <property type="evidence" value="ECO:0007669"/>
    <property type="project" value="UniProtKB-KW"/>
</dbReference>
<dbReference type="PIRSF" id="PIRSF000371">
    <property type="entry name" value="PFL_act_enz"/>
    <property type="match status" value="1"/>
</dbReference>
<dbReference type="Proteomes" id="UP000005104">
    <property type="component" value="Chromosome"/>
</dbReference>
<accession>H5XXX6</accession>
<reference evidence="12 13" key="1">
    <citation type="submission" date="2011-11" db="EMBL/GenBank/DDBJ databases">
        <title>The Noncontiguous Finished genome of Desulfosporosinus youngiae DSM 17734.</title>
        <authorList>
            <consortium name="US DOE Joint Genome Institute (JGI-PGF)"/>
            <person name="Lucas S."/>
            <person name="Han J."/>
            <person name="Lapidus A."/>
            <person name="Cheng J.-F."/>
            <person name="Goodwin L."/>
            <person name="Pitluck S."/>
            <person name="Peters L."/>
            <person name="Ovchinnikova G."/>
            <person name="Lu M."/>
            <person name="Land M.L."/>
            <person name="Hauser L."/>
            <person name="Pester M."/>
            <person name="Spring S."/>
            <person name="Ollivier B."/>
            <person name="Rattei T."/>
            <person name="Klenk H.-P."/>
            <person name="Wagner M."/>
            <person name="Loy A."/>
            <person name="Woyke T.J."/>
        </authorList>
    </citation>
    <scope>NUCLEOTIDE SEQUENCE [LARGE SCALE GENOMIC DNA]</scope>
    <source>
        <strain evidence="12 13">DSM 17734</strain>
    </source>
</reference>
<dbReference type="Gene3D" id="3.30.70.20">
    <property type="match status" value="1"/>
</dbReference>
<proteinExistence type="inferred from homology"/>
<keyword evidence="5" id="KW-0479">Metal-binding</keyword>
<evidence type="ECO:0000313" key="13">
    <source>
        <dbReference type="Proteomes" id="UP000005104"/>
    </source>
</evidence>
<evidence type="ECO:0000256" key="5">
    <source>
        <dbReference type="ARBA" id="ARBA00022723"/>
    </source>
</evidence>
<dbReference type="InterPro" id="IPR058240">
    <property type="entry name" value="rSAM_sf"/>
</dbReference>
<dbReference type="NCBIfam" id="TIGR02494">
    <property type="entry name" value="PFLE_PFLC"/>
    <property type="match status" value="1"/>
</dbReference>
<keyword evidence="6" id="KW-0560">Oxidoreductase</keyword>